<evidence type="ECO:0000259" key="3">
    <source>
        <dbReference type="Pfam" id="PF07589"/>
    </source>
</evidence>
<gene>
    <name evidence="4" type="ORF">HDF14_002842</name>
</gene>
<protein>
    <recommendedName>
        <fullName evidence="3">Ice-binding protein C-terminal domain-containing protein</fullName>
    </recommendedName>
</protein>
<name>A0A9X0QFD8_9BACT</name>
<evidence type="ECO:0000313" key="5">
    <source>
        <dbReference type="Proteomes" id="UP000535182"/>
    </source>
</evidence>
<keyword evidence="1" id="KW-0472">Membrane</keyword>
<dbReference type="InterPro" id="IPR013424">
    <property type="entry name" value="Ice-binding_C"/>
</dbReference>
<feature type="signal peptide" evidence="2">
    <location>
        <begin position="1"/>
        <end position="22"/>
    </location>
</feature>
<reference evidence="4 5" key="1">
    <citation type="submission" date="2020-08" db="EMBL/GenBank/DDBJ databases">
        <title>Genomic Encyclopedia of Type Strains, Phase IV (KMG-V): Genome sequencing to study the core and pangenomes of soil and plant-associated prokaryotes.</title>
        <authorList>
            <person name="Whitman W."/>
        </authorList>
    </citation>
    <scope>NUCLEOTIDE SEQUENCE [LARGE SCALE GENOMIC DNA]</scope>
    <source>
        <strain evidence="4 5">X5P2</strain>
    </source>
</reference>
<dbReference type="Pfam" id="PF07589">
    <property type="entry name" value="PEP-CTERM"/>
    <property type="match status" value="1"/>
</dbReference>
<keyword evidence="1" id="KW-0812">Transmembrane</keyword>
<feature type="transmembrane region" description="Helical" evidence="1">
    <location>
        <begin position="119"/>
        <end position="136"/>
    </location>
</feature>
<dbReference type="AlphaFoldDB" id="A0A9X0QFD8"/>
<keyword evidence="1" id="KW-1133">Transmembrane helix</keyword>
<feature type="domain" description="Ice-binding protein C-terminal" evidence="3">
    <location>
        <begin position="115"/>
        <end position="138"/>
    </location>
</feature>
<dbReference type="Proteomes" id="UP000535182">
    <property type="component" value="Unassembled WGS sequence"/>
</dbReference>
<comment type="caution">
    <text evidence="4">The sequence shown here is derived from an EMBL/GenBank/DDBJ whole genome shotgun (WGS) entry which is preliminary data.</text>
</comment>
<proteinExistence type="predicted"/>
<dbReference type="RefSeq" id="WP_183977543.1">
    <property type="nucleotide sequence ID" value="NZ_JACHEB010000006.1"/>
</dbReference>
<evidence type="ECO:0000256" key="1">
    <source>
        <dbReference type="SAM" id="Phobius"/>
    </source>
</evidence>
<keyword evidence="2" id="KW-0732">Signal</keyword>
<sequence>MRIKIGLLMLSSTLTASNVAGRADTYNFIIIAAATPTTRGATFDTSGTLTGKPYPRIPSAIDLTDEALLYLDSSVGISPTQVYDNDGYYIGAFDTHASVDITPVTIGSFRLTPMAIPEPSSLMLLGIGILSLAAIARRRFRRL</sequence>
<accession>A0A9X0QFD8</accession>
<evidence type="ECO:0000313" key="4">
    <source>
        <dbReference type="EMBL" id="MBB5329224.1"/>
    </source>
</evidence>
<feature type="chain" id="PRO_5040804417" description="Ice-binding protein C-terminal domain-containing protein" evidence="2">
    <location>
        <begin position="23"/>
        <end position="143"/>
    </location>
</feature>
<keyword evidence="5" id="KW-1185">Reference proteome</keyword>
<dbReference type="EMBL" id="JACHEB010000006">
    <property type="protein sequence ID" value="MBB5329224.1"/>
    <property type="molecule type" value="Genomic_DNA"/>
</dbReference>
<dbReference type="NCBIfam" id="TIGR02595">
    <property type="entry name" value="PEP_CTERM"/>
    <property type="match status" value="1"/>
</dbReference>
<organism evidence="4 5">
    <name type="scientific">Tunturiibacter gelidiferens</name>
    <dbReference type="NCBI Taxonomy" id="3069689"/>
    <lineage>
        <taxon>Bacteria</taxon>
        <taxon>Pseudomonadati</taxon>
        <taxon>Acidobacteriota</taxon>
        <taxon>Terriglobia</taxon>
        <taxon>Terriglobales</taxon>
        <taxon>Acidobacteriaceae</taxon>
        <taxon>Tunturiibacter</taxon>
    </lineage>
</organism>
<evidence type="ECO:0000256" key="2">
    <source>
        <dbReference type="SAM" id="SignalP"/>
    </source>
</evidence>